<proteinExistence type="predicted"/>
<dbReference type="Gene3D" id="4.10.1110.10">
    <property type="entry name" value="AN1-like Zinc finger"/>
    <property type="match status" value="2"/>
</dbReference>
<dbReference type="SMART" id="SM00154">
    <property type="entry name" value="ZnF_AN1"/>
    <property type="match status" value="2"/>
</dbReference>
<evidence type="ECO:0000256" key="5">
    <source>
        <dbReference type="PROSITE-ProRule" id="PRU00449"/>
    </source>
</evidence>
<sequence>MGGGTEAFPELGGHCQHPDCRQLDFLPFNCDGCHRLFCLEHGTYKSHACPKSDHKSRKVVVCEICSSSVETTGKFGDDEKAILEKHTKSKDCDPSKKKKPRCPVRRCREYLTFSNTAICKSCDLKVCLKHRFPADHACKRGSGLAPASELGNKFLAALTSRNGKDCAKNVGGKVSSPTSIAHSVEAC</sequence>
<evidence type="ECO:0000256" key="4">
    <source>
        <dbReference type="ARBA" id="ARBA00022833"/>
    </source>
</evidence>
<evidence type="ECO:0000256" key="1">
    <source>
        <dbReference type="ARBA" id="ARBA00003732"/>
    </source>
</evidence>
<dbReference type="GO" id="GO:0005737">
    <property type="term" value="C:cytoplasm"/>
    <property type="evidence" value="ECO:0007669"/>
    <property type="project" value="TreeGrafter"/>
</dbReference>
<comment type="function">
    <text evidence="1">May be involved in environmental stress response.</text>
</comment>
<keyword evidence="8" id="KW-1185">Reference proteome</keyword>
<dbReference type="GO" id="GO:0008270">
    <property type="term" value="F:zinc ion binding"/>
    <property type="evidence" value="ECO:0007669"/>
    <property type="project" value="UniProtKB-KW"/>
</dbReference>
<feature type="domain" description="AN1-type" evidence="6">
    <location>
        <begin position="9"/>
        <end position="57"/>
    </location>
</feature>
<comment type="caution">
    <text evidence="7">The sequence shown here is derived from an EMBL/GenBank/DDBJ whole genome shotgun (WGS) entry which is preliminary data.</text>
</comment>
<dbReference type="AlphaFoldDB" id="A0A9Q1GLK9"/>
<dbReference type="SUPFAM" id="SSF118310">
    <property type="entry name" value="AN1-like Zinc finger"/>
    <property type="match status" value="2"/>
</dbReference>
<dbReference type="PROSITE" id="PS51039">
    <property type="entry name" value="ZF_AN1"/>
    <property type="match status" value="2"/>
</dbReference>
<keyword evidence="2" id="KW-0479">Metal-binding</keyword>
<dbReference type="EMBL" id="JAKOGI010002807">
    <property type="protein sequence ID" value="KAJ8421290.1"/>
    <property type="molecule type" value="Genomic_DNA"/>
</dbReference>
<feature type="domain" description="AN1-type" evidence="6">
    <location>
        <begin position="96"/>
        <end position="146"/>
    </location>
</feature>
<evidence type="ECO:0000313" key="8">
    <source>
        <dbReference type="Proteomes" id="UP001153076"/>
    </source>
</evidence>
<name>A0A9Q1GLK9_9CARY</name>
<gene>
    <name evidence="7" type="ORF">Cgig2_027852</name>
</gene>
<accession>A0A9Q1GLK9</accession>
<dbReference type="OrthoDB" id="431929at2759"/>
<dbReference type="PANTHER" id="PTHR14677">
    <property type="entry name" value="ARSENITE INDUCUBLE RNA ASSOCIATED PROTEIN AIP-1-RELATED"/>
    <property type="match status" value="1"/>
</dbReference>
<evidence type="ECO:0000256" key="3">
    <source>
        <dbReference type="ARBA" id="ARBA00022771"/>
    </source>
</evidence>
<dbReference type="InterPro" id="IPR035896">
    <property type="entry name" value="AN1-like_Znf"/>
</dbReference>
<keyword evidence="3 5" id="KW-0863">Zinc-finger</keyword>
<evidence type="ECO:0000256" key="2">
    <source>
        <dbReference type="ARBA" id="ARBA00022723"/>
    </source>
</evidence>
<evidence type="ECO:0000259" key="6">
    <source>
        <dbReference type="PROSITE" id="PS51039"/>
    </source>
</evidence>
<reference evidence="7" key="1">
    <citation type="submission" date="2022-04" db="EMBL/GenBank/DDBJ databases">
        <title>Carnegiea gigantea Genome sequencing and assembly v2.</title>
        <authorList>
            <person name="Copetti D."/>
            <person name="Sanderson M.J."/>
            <person name="Burquez A."/>
            <person name="Wojciechowski M.F."/>
        </authorList>
    </citation>
    <scope>NUCLEOTIDE SEQUENCE</scope>
    <source>
        <strain evidence="7">SGP5-SGP5p</strain>
        <tissue evidence="7">Aerial part</tissue>
    </source>
</reference>
<evidence type="ECO:0000313" key="7">
    <source>
        <dbReference type="EMBL" id="KAJ8421290.1"/>
    </source>
</evidence>
<protein>
    <recommendedName>
        <fullName evidence="6">AN1-type domain-containing protein</fullName>
    </recommendedName>
</protein>
<dbReference type="PANTHER" id="PTHR14677:SF20">
    <property type="entry name" value="ZINC FINGER AN1-TYPE CONTAINING 2A-RELATED"/>
    <property type="match status" value="1"/>
</dbReference>
<dbReference type="Pfam" id="PF01428">
    <property type="entry name" value="zf-AN1"/>
    <property type="match status" value="2"/>
</dbReference>
<keyword evidence="4" id="KW-0862">Zinc</keyword>
<dbReference type="InterPro" id="IPR000058">
    <property type="entry name" value="Znf_AN1"/>
</dbReference>
<organism evidence="7 8">
    <name type="scientific">Carnegiea gigantea</name>
    <dbReference type="NCBI Taxonomy" id="171969"/>
    <lineage>
        <taxon>Eukaryota</taxon>
        <taxon>Viridiplantae</taxon>
        <taxon>Streptophyta</taxon>
        <taxon>Embryophyta</taxon>
        <taxon>Tracheophyta</taxon>
        <taxon>Spermatophyta</taxon>
        <taxon>Magnoliopsida</taxon>
        <taxon>eudicotyledons</taxon>
        <taxon>Gunneridae</taxon>
        <taxon>Pentapetalae</taxon>
        <taxon>Caryophyllales</taxon>
        <taxon>Cactineae</taxon>
        <taxon>Cactaceae</taxon>
        <taxon>Cactoideae</taxon>
        <taxon>Echinocereeae</taxon>
        <taxon>Carnegiea</taxon>
    </lineage>
</organism>
<dbReference type="Proteomes" id="UP001153076">
    <property type="component" value="Unassembled WGS sequence"/>
</dbReference>